<evidence type="ECO:0000313" key="2">
    <source>
        <dbReference type="EMBL" id="CAD9760923.1"/>
    </source>
</evidence>
<keyword evidence="1" id="KW-1133">Transmembrane helix</keyword>
<gene>
    <name evidence="2" type="ORF">LSP00402_LOCUS8405</name>
</gene>
<evidence type="ECO:0000256" key="1">
    <source>
        <dbReference type="SAM" id="Phobius"/>
    </source>
</evidence>
<keyword evidence="1" id="KW-0472">Membrane</keyword>
<dbReference type="AlphaFoldDB" id="A0A7S2X9F6"/>
<reference evidence="2" key="1">
    <citation type="submission" date="2021-01" db="EMBL/GenBank/DDBJ databases">
        <authorList>
            <person name="Corre E."/>
            <person name="Pelletier E."/>
            <person name="Niang G."/>
            <person name="Scheremetjew M."/>
            <person name="Finn R."/>
            <person name="Kale V."/>
            <person name="Holt S."/>
            <person name="Cochrane G."/>
            <person name="Meng A."/>
            <person name="Brown T."/>
            <person name="Cohen L."/>
        </authorList>
    </citation>
    <scope>NUCLEOTIDE SEQUENCE</scope>
    <source>
        <strain evidence="2">CCMP622</strain>
    </source>
</reference>
<accession>A0A7S2X9F6</accession>
<sequence>MVRLSDFLLAGAMGAAGVYHYLKWGKSKYSENIAKGEAVIQEHAKRGYQALLMMFEASKEDFSKFHEYAERYHAVLVMYKDATKTWRSIGSRAGKDPPKGVESKTVEGDLKKTVDAENKSKTVENISGDETSVATPSSSNPIFVLLSPSKLCATAFSVFVVQQTLKVRERIRQAVEVLKSESKETLLAGAGYAGAWIGLYLGCIRCTPLVWSTPASASVQEIFHSYRTVGTLLATTTLSGACIGLNARYIKEMPKQIANQHVKLRQYGVSLLFVPAAMATGWALFWLPRSAGKNAATTTTGTSSGADDAHCKCDVLRHISVLAACM</sequence>
<proteinExistence type="predicted"/>
<protein>
    <submittedName>
        <fullName evidence="2">Uncharacterized protein</fullName>
    </submittedName>
</protein>
<organism evidence="2">
    <name type="scientific">Lotharella oceanica</name>
    <dbReference type="NCBI Taxonomy" id="641309"/>
    <lineage>
        <taxon>Eukaryota</taxon>
        <taxon>Sar</taxon>
        <taxon>Rhizaria</taxon>
        <taxon>Cercozoa</taxon>
        <taxon>Chlorarachniophyceae</taxon>
        <taxon>Lotharella</taxon>
    </lineage>
</organism>
<name>A0A7S2X9F6_9EUKA</name>
<keyword evidence="1" id="KW-0812">Transmembrane</keyword>
<dbReference type="EMBL" id="HBHP01013490">
    <property type="protein sequence ID" value="CAD9760923.1"/>
    <property type="molecule type" value="Transcribed_RNA"/>
</dbReference>
<feature type="transmembrane region" description="Helical" evidence="1">
    <location>
        <begin position="223"/>
        <end position="246"/>
    </location>
</feature>
<feature type="transmembrane region" description="Helical" evidence="1">
    <location>
        <begin position="267"/>
        <end position="287"/>
    </location>
</feature>